<feature type="chain" id="PRO_5035222352" description="Peptidase A1 domain-containing protein" evidence="3">
    <location>
        <begin position="17"/>
        <end position="487"/>
    </location>
</feature>
<name>A0A8J8NSZ6_HALGN</name>
<keyword evidence="2" id="KW-1133">Transmembrane helix</keyword>
<gene>
    <name evidence="4" type="ORF">FGO68_gene14035</name>
</gene>
<dbReference type="Proteomes" id="UP000785679">
    <property type="component" value="Unassembled WGS sequence"/>
</dbReference>
<comment type="caution">
    <text evidence="4">The sequence shown here is derived from an EMBL/GenBank/DDBJ whole genome shotgun (WGS) entry which is preliminary data.</text>
</comment>
<keyword evidence="5" id="KW-1185">Reference proteome</keyword>
<evidence type="ECO:0000256" key="2">
    <source>
        <dbReference type="SAM" id="Phobius"/>
    </source>
</evidence>
<sequence>MWTYLLPLAFCGAASAYQVSNPSGYYTFSMDPATGRSIFDITQSYSKVFAFPTINLDLIILSNKNASDAINSTHRYSLEDSGSAQIVTPIVNKVEVQLVTMENYTMLGTMVGDNLCAEDMKNQGCKTIIEEGYTEFFVTWDYGMGGKVPNFRGSDGFIGLSPSQNPNYESLTESVVFREKLNRNSLSFTSQNLVYKFYIGFYKTDTPQTQQLKLQGLSLCKGCSQVWGTISKGFNFHGTDIGLLNGFVVSFEPAWETSRVYFKTVQLLNNFTQALLMTANEYIDPSAALAELDEVMKIYFEGKHCGWEKFQNQYFKIQFDGFNLVLPISQMLSQNNKDCVIELEMIYSQNLSSQLPDAILFLHRRALGKEGLEFHMDFVENQIAIDGYYIDTGVWPPQEKSNKTLLIAIGVGLGAMVIVGVAVVIIIRRQRKKKLAESLEKDNQSRQVSSPLIGHPVNASNQPEDAYKNVQPYTPNPELGSVDKASE</sequence>
<feature type="transmembrane region" description="Helical" evidence="2">
    <location>
        <begin position="405"/>
        <end position="427"/>
    </location>
</feature>
<evidence type="ECO:0000313" key="5">
    <source>
        <dbReference type="Proteomes" id="UP000785679"/>
    </source>
</evidence>
<accession>A0A8J8NSZ6</accession>
<protein>
    <recommendedName>
        <fullName evidence="6">Peptidase A1 domain-containing protein</fullName>
    </recommendedName>
</protein>
<reference evidence="4" key="1">
    <citation type="submission" date="2019-06" db="EMBL/GenBank/DDBJ databases">
        <authorList>
            <person name="Zheng W."/>
        </authorList>
    </citation>
    <scope>NUCLEOTIDE SEQUENCE</scope>
    <source>
        <strain evidence="4">QDHG01</strain>
    </source>
</reference>
<evidence type="ECO:0008006" key="6">
    <source>
        <dbReference type="Google" id="ProtNLM"/>
    </source>
</evidence>
<evidence type="ECO:0000256" key="1">
    <source>
        <dbReference type="SAM" id="MobiDB-lite"/>
    </source>
</evidence>
<keyword evidence="3" id="KW-0732">Signal</keyword>
<proteinExistence type="predicted"/>
<feature type="region of interest" description="Disordered" evidence="1">
    <location>
        <begin position="437"/>
        <end position="487"/>
    </location>
</feature>
<keyword evidence="2" id="KW-0472">Membrane</keyword>
<evidence type="ECO:0000256" key="3">
    <source>
        <dbReference type="SAM" id="SignalP"/>
    </source>
</evidence>
<keyword evidence="2" id="KW-0812">Transmembrane</keyword>
<dbReference type="AlphaFoldDB" id="A0A8J8NSZ6"/>
<organism evidence="4 5">
    <name type="scientific">Halteria grandinella</name>
    <dbReference type="NCBI Taxonomy" id="5974"/>
    <lineage>
        <taxon>Eukaryota</taxon>
        <taxon>Sar</taxon>
        <taxon>Alveolata</taxon>
        <taxon>Ciliophora</taxon>
        <taxon>Intramacronucleata</taxon>
        <taxon>Spirotrichea</taxon>
        <taxon>Stichotrichia</taxon>
        <taxon>Sporadotrichida</taxon>
        <taxon>Halteriidae</taxon>
        <taxon>Halteria</taxon>
    </lineage>
</organism>
<feature type="signal peptide" evidence="3">
    <location>
        <begin position="1"/>
        <end position="16"/>
    </location>
</feature>
<dbReference type="EMBL" id="RRYP01008593">
    <property type="protein sequence ID" value="TNV79675.1"/>
    <property type="molecule type" value="Genomic_DNA"/>
</dbReference>
<evidence type="ECO:0000313" key="4">
    <source>
        <dbReference type="EMBL" id="TNV79675.1"/>
    </source>
</evidence>